<dbReference type="FunFam" id="1.20.120.1960:FF:000001">
    <property type="entry name" value="Sulfhydryl oxidase"/>
    <property type="match status" value="1"/>
</dbReference>
<keyword evidence="5 7" id="KW-0560">Oxidoreductase</keyword>
<dbReference type="EMBL" id="JBFDAA010000007">
    <property type="protein sequence ID" value="KAL1130959.1"/>
    <property type="molecule type" value="Genomic_DNA"/>
</dbReference>
<dbReference type="Gene3D" id="1.20.120.310">
    <property type="entry name" value="ERV/ALR sulfhydryl oxidase domain"/>
    <property type="match status" value="1"/>
</dbReference>
<dbReference type="Proteomes" id="UP001558652">
    <property type="component" value="Unassembled WGS sequence"/>
</dbReference>
<comment type="caution">
    <text evidence="9">The sequence shown here is derived from an EMBL/GenBank/DDBJ whole genome shotgun (WGS) entry which is preliminary data.</text>
</comment>
<evidence type="ECO:0000313" key="9">
    <source>
        <dbReference type="EMBL" id="KAL1130959.1"/>
    </source>
</evidence>
<protein>
    <recommendedName>
        <fullName evidence="7">Sulfhydryl oxidase</fullName>
        <ecNumber evidence="7">1.8.3.2</ecNumber>
    </recommendedName>
</protein>
<evidence type="ECO:0000256" key="7">
    <source>
        <dbReference type="RuleBase" id="RU371123"/>
    </source>
</evidence>
<dbReference type="AlphaFoldDB" id="A0ABD0YIH2"/>
<comment type="cofactor">
    <cofactor evidence="1 7">
        <name>FAD</name>
        <dbReference type="ChEBI" id="CHEBI:57692"/>
    </cofactor>
</comment>
<proteinExistence type="predicted"/>
<keyword evidence="3" id="KW-0732">Signal</keyword>
<evidence type="ECO:0000313" key="10">
    <source>
        <dbReference type="Proteomes" id="UP001558652"/>
    </source>
</evidence>
<keyword evidence="7" id="KW-0812">Transmembrane</keyword>
<dbReference type="GO" id="GO:0016972">
    <property type="term" value="F:thiol oxidase activity"/>
    <property type="evidence" value="ECO:0007669"/>
    <property type="project" value="UniProtKB-EC"/>
</dbReference>
<dbReference type="InterPro" id="IPR039798">
    <property type="entry name" value="Sulfhydryl_oxidase"/>
</dbReference>
<evidence type="ECO:0000256" key="6">
    <source>
        <dbReference type="ARBA" id="ARBA00023157"/>
    </source>
</evidence>
<keyword evidence="2 7" id="KW-0285">Flavoprotein</keyword>
<dbReference type="FunFam" id="1.20.120.310:FF:000001">
    <property type="entry name" value="Sulfhydryl oxidase"/>
    <property type="match status" value="1"/>
</dbReference>
<sequence>MHLPNIQTRIALSTNKNLILSLRNVIGSYDELVSPFVLVIDRNISITPINISLKNNDWRLSVYNAVKEFFMSLGILAKELKPHDIIDDEVPDISEIMQLMQIEDQIKKKLHLNQLSDVVFQLDLEGGLKYTLFHEIPSHKVISGNSMVALKSYVNVLNKYFPFRKEGMKFISKVYEEIYKKDDIGGSDFEALVSHYEKKYHSVFLYPQGWLGCRGSQPHYRGFPCSLWLIFHTLTVQAELHKNKYHDSDPKEVLHAMLGYVKHFFGCTDCSQHFQQMADSIDQDVHSLEGSILWLWKAHNKVNRRLQKDKTEDPKHPKVQFPTPSTCSNCSINGEFNDKNVLNFLRAMFHNISYLHLAANGESVIYNKLLYNRISNDDLQYVAKEETKSTQFTFNILDVSLCVVLYLFSIGIIILVCIKFFIKKGYRRKVYVYDLFHKV</sequence>
<name>A0ABD0YIH2_9HEMI</name>
<organism evidence="9 10">
    <name type="scientific">Ranatra chinensis</name>
    <dbReference type="NCBI Taxonomy" id="642074"/>
    <lineage>
        <taxon>Eukaryota</taxon>
        <taxon>Metazoa</taxon>
        <taxon>Ecdysozoa</taxon>
        <taxon>Arthropoda</taxon>
        <taxon>Hexapoda</taxon>
        <taxon>Insecta</taxon>
        <taxon>Pterygota</taxon>
        <taxon>Neoptera</taxon>
        <taxon>Paraneoptera</taxon>
        <taxon>Hemiptera</taxon>
        <taxon>Heteroptera</taxon>
        <taxon>Panheteroptera</taxon>
        <taxon>Nepomorpha</taxon>
        <taxon>Nepidae</taxon>
        <taxon>Ranatrinae</taxon>
        <taxon>Ranatra</taxon>
    </lineage>
</organism>
<feature type="transmembrane region" description="Helical" evidence="7">
    <location>
        <begin position="403"/>
        <end position="422"/>
    </location>
</feature>
<evidence type="ECO:0000256" key="1">
    <source>
        <dbReference type="ARBA" id="ARBA00001974"/>
    </source>
</evidence>
<dbReference type="InterPro" id="IPR017905">
    <property type="entry name" value="ERV/ALR_sulphydryl_oxidase"/>
</dbReference>
<evidence type="ECO:0000256" key="3">
    <source>
        <dbReference type="ARBA" id="ARBA00022729"/>
    </source>
</evidence>
<keyword evidence="10" id="KW-1185">Reference proteome</keyword>
<evidence type="ECO:0000259" key="8">
    <source>
        <dbReference type="PROSITE" id="PS51324"/>
    </source>
</evidence>
<keyword evidence="7" id="KW-1133">Transmembrane helix</keyword>
<dbReference type="EC" id="1.8.3.2" evidence="7"/>
<keyword evidence="4 7" id="KW-0274">FAD</keyword>
<dbReference type="Gene3D" id="1.20.120.1960">
    <property type="entry name" value="QSOX sulfhydryl oxidase domain"/>
    <property type="match status" value="1"/>
</dbReference>
<dbReference type="Pfam" id="PF04777">
    <property type="entry name" value="Evr1_Alr"/>
    <property type="match status" value="1"/>
</dbReference>
<accession>A0ABD0YIH2</accession>
<dbReference type="PANTHER" id="PTHR22897">
    <property type="entry name" value="QUIESCIN Q6-RELATED SULFHYDRYL OXIDASE"/>
    <property type="match status" value="1"/>
</dbReference>
<gene>
    <name evidence="9" type="ORF">AAG570_012200</name>
</gene>
<reference evidence="9 10" key="1">
    <citation type="submission" date="2024-07" db="EMBL/GenBank/DDBJ databases">
        <title>Chromosome-level genome assembly of the water stick insect Ranatra chinensis (Heteroptera: Nepidae).</title>
        <authorList>
            <person name="Liu X."/>
        </authorList>
    </citation>
    <scope>NUCLEOTIDE SEQUENCE [LARGE SCALE GENOMIC DNA]</scope>
    <source>
        <strain evidence="9">Cailab_2021Rc</strain>
        <tissue evidence="9">Muscle</tissue>
    </source>
</reference>
<keyword evidence="7" id="KW-0472">Membrane</keyword>
<comment type="catalytic activity">
    <reaction evidence="7">
        <text>2 R'C(R)SH + O2 = R'C(R)S-S(R)CR' + H2O2</text>
        <dbReference type="Rhea" id="RHEA:17357"/>
        <dbReference type="ChEBI" id="CHEBI:15379"/>
        <dbReference type="ChEBI" id="CHEBI:16240"/>
        <dbReference type="ChEBI" id="CHEBI:16520"/>
        <dbReference type="ChEBI" id="CHEBI:17412"/>
        <dbReference type="EC" id="1.8.3.2"/>
    </reaction>
</comment>
<dbReference type="SUPFAM" id="SSF69000">
    <property type="entry name" value="FAD-dependent thiol oxidase"/>
    <property type="match status" value="1"/>
</dbReference>
<evidence type="ECO:0000256" key="2">
    <source>
        <dbReference type="ARBA" id="ARBA00022630"/>
    </source>
</evidence>
<feature type="domain" description="ERV/ALR sulfhydryl oxidase" evidence="8">
    <location>
        <begin position="216"/>
        <end position="320"/>
    </location>
</feature>
<dbReference type="PANTHER" id="PTHR22897:SF8">
    <property type="entry name" value="SULFHYDRYL OXIDASE"/>
    <property type="match status" value="1"/>
</dbReference>
<evidence type="ECO:0000256" key="4">
    <source>
        <dbReference type="ARBA" id="ARBA00022827"/>
    </source>
</evidence>
<dbReference type="Pfam" id="PF18371">
    <property type="entry name" value="FAD_SOX"/>
    <property type="match status" value="1"/>
</dbReference>
<keyword evidence="6" id="KW-1015">Disulfide bond</keyword>
<dbReference type="InterPro" id="IPR036774">
    <property type="entry name" value="ERV/ALR_sulphydryl_oxid_sf"/>
</dbReference>
<dbReference type="InterPro" id="IPR040986">
    <property type="entry name" value="QSOX_FAD-bd_dom"/>
</dbReference>
<dbReference type="PROSITE" id="PS51324">
    <property type="entry name" value="ERV_ALR"/>
    <property type="match status" value="1"/>
</dbReference>
<dbReference type="InterPro" id="IPR042568">
    <property type="entry name" value="QSOX_FAD-bd_sf"/>
</dbReference>
<evidence type="ECO:0000256" key="5">
    <source>
        <dbReference type="ARBA" id="ARBA00023002"/>
    </source>
</evidence>